<name>A0A163SG43_9BACL</name>
<evidence type="ECO:0000313" key="1">
    <source>
        <dbReference type="EMBL" id="KZE69002.1"/>
    </source>
</evidence>
<protein>
    <recommendedName>
        <fullName evidence="3">Nudix hydrolase domain-containing protein</fullName>
    </recommendedName>
</protein>
<evidence type="ECO:0000313" key="2">
    <source>
        <dbReference type="Proteomes" id="UP000076567"/>
    </source>
</evidence>
<dbReference type="AlphaFoldDB" id="A0A163SG43"/>
<reference evidence="2" key="1">
    <citation type="submission" date="2016-01" db="EMBL/GenBank/DDBJ databases">
        <title>Draft genome of Chromobacterium sp. F49.</title>
        <authorList>
            <person name="Hong K.W."/>
        </authorList>
    </citation>
    <scope>NUCLEOTIDE SEQUENCE [LARGE SCALE GENOMIC DNA]</scope>
    <source>
        <strain evidence="2">P7IIIA</strain>
    </source>
</reference>
<dbReference type="RefSeq" id="WP_066236349.1">
    <property type="nucleotide sequence ID" value="NZ_LRFC01000001.1"/>
</dbReference>
<keyword evidence="2" id="KW-1185">Reference proteome</keyword>
<sequence length="254" mass="29166">MKPVTLKPVTKPLQITLDDHPVRLSPTFQSEVENFWTRFNSDSRFTRGEVFHVDALEEKDKEIKLHLKSTDYAHYLYSVKNEPVSNEGCRVIYGAGLVETSDSYFVFGEMNKHTAYPGRLQCVGGGLSREDLQGNEFQLRISVLREMTEELGIHKEHVTNCSPCFVKTGGTYDFITVLFYIQLDLTLNQLKERYKAFCEELMDKGEIPEFAEMITIKNEPVTIKNFINNDIRSSVDYLFPLLKKANDFSVVPSN</sequence>
<evidence type="ECO:0008006" key="3">
    <source>
        <dbReference type="Google" id="ProtNLM"/>
    </source>
</evidence>
<dbReference type="OrthoDB" id="2676840at2"/>
<organism evidence="1 2">
    <name type="scientific">Fictibacillus phosphorivorans</name>
    <dbReference type="NCBI Taxonomy" id="1221500"/>
    <lineage>
        <taxon>Bacteria</taxon>
        <taxon>Bacillati</taxon>
        <taxon>Bacillota</taxon>
        <taxon>Bacilli</taxon>
        <taxon>Bacillales</taxon>
        <taxon>Fictibacillaceae</taxon>
        <taxon>Fictibacillus</taxon>
    </lineage>
</organism>
<proteinExistence type="predicted"/>
<dbReference type="Proteomes" id="UP000076567">
    <property type="component" value="Unassembled WGS sequence"/>
</dbReference>
<comment type="caution">
    <text evidence="1">The sequence shown here is derived from an EMBL/GenBank/DDBJ whole genome shotgun (WGS) entry which is preliminary data.</text>
</comment>
<gene>
    <name evidence="1" type="ORF">AWM68_01680</name>
</gene>
<dbReference type="EMBL" id="LRFC01000001">
    <property type="protein sequence ID" value="KZE69002.1"/>
    <property type="molecule type" value="Genomic_DNA"/>
</dbReference>
<accession>A0A163SG43</accession>